<evidence type="ECO:0000256" key="3">
    <source>
        <dbReference type="ARBA" id="ARBA00022860"/>
    </source>
</evidence>
<sequence>MSQKTGVPPSHRFTKSLPVDFRFMGSPTSDRIGYTDINLGNNGVTKLNSPEKNSDSGVKVVERVENGVADTEQGNDDSPYSGNVKLVENMPFVGNGDLDSATAPLPSVSESNIGHRWSDINSYAAKKKVQSWFQLPNGNWKLGRIMSTSGTESVISLPAGKVLKVNSDSLIPANPDILDGVDDLMQLIYLNEPSVLFNLQYRYNQDMIYTKEGPVLVAINPSKKVSLYGNDYIEAYKNKSIESPHLYAIADTIIREMTRDEVNQSIIVSGKSGSGKTETAKIAMQYLAVLGGGSGIEYEILKTNPILEAFGNAKTLRNDNSSRFGKLIEIHFSETRKISGAKIQTFLLEKSTVVQCAEGERSYHIFYQLCAGAPRALRGKFVDIFIFLQCNVLPPGNN</sequence>
<evidence type="ECO:0000256" key="1">
    <source>
        <dbReference type="ARBA" id="ARBA00022741"/>
    </source>
</evidence>
<dbReference type="Pfam" id="PF00063">
    <property type="entry name" value="Myosin_head"/>
    <property type="match status" value="1"/>
</dbReference>
<feature type="domain" description="Myosin motor" evidence="8">
    <location>
        <begin position="179"/>
        <end position="398"/>
    </location>
</feature>
<dbReference type="InterPro" id="IPR027417">
    <property type="entry name" value="P-loop_NTPase"/>
</dbReference>
<evidence type="ECO:0000256" key="6">
    <source>
        <dbReference type="ARBA" id="ARBA00023203"/>
    </source>
</evidence>
<dbReference type="GO" id="GO:0016020">
    <property type="term" value="C:membrane"/>
    <property type="evidence" value="ECO:0007669"/>
    <property type="project" value="TreeGrafter"/>
</dbReference>
<dbReference type="SMART" id="SM00242">
    <property type="entry name" value="MYSc"/>
    <property type="match status" value="1"/>
</dbReference>
<dbReference type="SUPFAM" id="SSF52540">
    <property type="entry name" value="P-loop containing nucleoside triphosphate hydrolases"/>
    <property type="match status" value="1"/>
</dbReference>
<comment type="similarity">
    <text evidence="7">Belongs to the TRAFAC class myosin-kinesin ATPase superfamily. Myosin family.</text>
</comment>
<comment type="caution">
    <text evidence="10">The sequence shown here is derived from an EMBL/GenBank/DDBJ whole genome shotgun (WGS) entry which is preliminary data.</text>
</comment>
<keyword evidence="2 7" id="KW-0067">ATP-binding</keyword>
<dbReference type="GO" id="GO:0005524">
    <property type="term" value="F:ATP binding"/>
    <property type="evidence" value="ECO:0007669"/>
    <property type="project" value="UniProtKB-UniRule"/>
</dbReference>
<evidence type="ECO:0000256" key="5">
    <source>
        <dbReference type="ARBA" id="ARBA00023175"/>
    </source>
</evidence>
<accession>A0A6A2XN90</accession>
<gene>
    <name evidence="10" type="ORF">F3Y22_tig00111493pilonHSYRG00121</name>
</gene>
<protein>
    <submittedName>
        <fullName evidence="10">Myosin-1</fullName>
    </submittedName>
</protein>
<dbReference type="GO" id="GO:0007015">
    <property type="term" value="P:actin filament organization"/>
    <property type="evidence" value="ECO:0007669"/>
    <property type="project" value="TreeGrafter"/>
</dbReference>
<dbReference type="GO" id="GO:0016459">
    <property type="term" value="C:myosin complex"/>
    <property type="evidence" value="ECO:0007669"/>
    <property type="project" value="UniProtKB-KW"/>
</dbReference>
<proteinExistence type="inferred from homology"/>
<dbReference type="InterPro" id="IPR036961">
    <property type="entry name" value="Kinesin_motor_dom_sf"/>
</dbReference>
<keyword evidence="6 7" id="KW-0009">Actin-binding</keyword>
<name>A0A6A2XN90_HIBSY</name>
<dbReference type="InterPro" id="IPR057535">
    <property type="entry name" value="MYO1-3_N_SH3"/>
</dbReference>
<dbReference type="Proteomes" id="UP000436088">
    <property type="component" value="Unassembled WGS sequence"/>
</dbReference>
<dbReference type="EMBL" id="VEPZ02001351">
    <property type="protein sequence ID" value="KAE8677881.1"/>
    <property type="molecule type" value="Genomic_DNA"/>
</dbReference>
<organism evidence="10 11">
    <name type="scientific">Hibiscus syriacus</name>
    <name type="common">Rose of Sharon</name>
    <dbReference type="NCBI Taxonomy" id="106335"/>
    <lineage>
        <taxon>Eukaryota</taxon>
        <taxon>Viridiplantae</taxon>
        <taxon>Streptophyta</taxon>
        <taxon>Embryophyta</taxon>
        <taxon>Tracheophyta</taxon>
        <taxon>Spermatophyta</taxon>
        <taxon>Magnoliopsida</taxon>
        <taxon>eudicotyledons</taxon>
        <taxon>Gunneridae</taxon>
        <taxon>Pentapetalae</taxon>
        <taxon>rosids</taxon>
        <taxon>malvids</taxon>
        <taxon>Malvales</taxon>
        <taxon>Malvaceae</taxon>
        <taxon>Malvoideae</taxon>
        <taxon>Hibiscus</taxon>
    </lineage>
</organism>
<dbReference type="PROSITE" id="PS51456">
    <property type="entry name" value="MYOSIN_MOTOR"/>
    <property type="match status" value="1"/>
</dbReference>
<dbReference type="PROSITE" id="PS51844">
    <property type="entry name" value="SH3_LIKE"/>
    <property type="match status" value="1"/>
</dbReference>
<dbReference type="InterPro" id="IPR001609">
    <property type="entry name" value="Myosin_head_motor_dom-like"/>
</dbReference>
<comment type="caution">
    <text evidence="7">Lacks conserved residue(s) required for the propagation of feature annotation.</text>
</comment>
<keyword evidence="3" id="KW-0112">Calmodulin-binding</keyword>
<dbReference type="GO" id="GO:0005516">
    <property type="term" value="F:calmodulin binding"/>
    <property type="evidence" value="ECO:0007669"/>
    <property type="project" value="UniProtKB-KW"/>
</dbReference>
<dbReference type="PANTHER" id="PTHR13140:SF780">
    <property type="entry name" value="MYOSIN-1"/>
    <property type="match status" value="1"/>
</dbReference>
<dbReference type="GO" id="GO:0000146">
    <property type="term" value="F:microfilament motor activity"/>
    <property type="evidence" value="ECO:0007669"/>
    <property type="project" value="TreeGrafter"/>
</dbReference>
<evidence type="ECO:0000313" key="11">
    <source>
        <dbReference type="Proteomes" id="UP000436088"/>
    </source>
</evidence>
<keyword evidence="1 7" id="KW-0547">Nucleotide-binding</keyword>
<dbReference type="PANTHER" id="PTHR13140">
    <property type="entry name" value="MYOSIN"/>
    <property type="match status" value="1"/>
</dbReference>
<keyword evidence="4 7" id="KW-0518">Myosin</keyword>
<dbReference type="Pfam" id="PF25369">
    <property type="entry name" value="SH3_VIII-1_N"/>
    <property type="match status" value="1"/>
</dbReference>
<dbReference type="PRINTS" id="PR00193">
    <property type="entry name" value="MYOSINHEAVY"/>
</dbReference>
<reference evidence="10" key="1">
    <citation type="submission" date="2019-09" db="EMBL/GenBank/DDBJ databases">
        <title>Draft genome information of white flower Hibiscus syriacus.</title>
        <authorList>
            <person name="Kim Y.-M."/>
        </authorList>
    </citation>
    <scope>NUCLEOTIDE SEQUENCE [LARGE SCALE GENOMIC DNA]</scope>
    <source>
        <strain evidence="10">YM2019G1</strain>
    </source>
</reference>
<evidence type="ECO:0000313" key="10">
    <source>
        <dbReference type="EMBL" id="KAE8677881.1"/>
    </source>
</evidence>
<evidence type="ECO:0000256" key="7">
    <source>
        <dbReference type="PROSITE-ProRule" id="PRU00782"/>
    </source>
</evidence>
<feature type="binding site" evidence="7">
    <location>
        <begin position="270"/>
        <end position="277"/>
    </location>
    <ligand>
        <name>ATP</name>
        <dbReference type="ChEBI" id="CHEBI:30616"/>
    </ligand>
</feature>
<keyword evidence="5 7" id="KW-0505">Motor protein</keyword>
<dbReference type="Gene3D" id="3.40.850.10">
    <property type="entry name" value="Kinesin motor domain"/>
    <property type="match status" value="1"/>
</dbReference>
<dbReference type="InterPro" id="IPR004009">
    <property type="entry name" value="SH3_Myosin"/>
</dbReference>
<evidence type="ECO:0000259" key="9">
    <source>
        <dbReference type="PROSITE" id="PS51844"/>
    </source>
</evidence>
<keyword evidence="11" id="KW-1185">Reference proteome</keyword>
<evidence type="ECO:0000256" key="2">
    <source>
        <dbReference type="ARBA" id="ARBA00022840"/>
    </source>
</evidence>
<dbReference type="GO" id="GO:0005737">
    <property type="term" value="C:cytoplasm"/>
    <property type="evidence" value="ECO:0007669"/>
    <property type="project" value="TreeGrafter"/>
</dbReference>
<feature type="domain" description="Myosin N-terminal SH3-like" evidence="9">
    <location>
        <begin position="126"/>
        <end position="175"/>
    </location>
</feature>
<evidence type="ECO:0000256" key="4">
    <source>
        <dbReference type="ARBA" id="ARBA00023123"/>
    </source>
</evidence>
<dbReference type="AlphaFoldDB" id="A0A6A2XN90"/>
<dbReference type="GO" id="GO:0051015">
    <property type="term" value="F:actin filament binding"/>
    <property type="evidence" value="ECO:0007669"/>
    <property type="project" value="TreeGrafter"/>
</dbReference>
<evidence type="ECO:0000259" key="8">
    <source>
        <dbReference type="PROSITE" id="PS51456"/>
    </source>
</evidence>